<feature type="compositionally biased region" description="Basic residues" evidence="1">
    <location>
        <begin position="336"/>
        <end position="352"/>
    </location>
</feature>
<comment type="caution">
    <text evidence="2">The sequence shown here is derived from an EMBL/GenBank/DDBJ whole genome shotgun (WGS) entry which is preliminary data.</text>
</comment>
<feature type="compositionally biased region" description="Basic and acidic residues" evidence="1">
    <location>
        <begin position="138"/>
        <end position="156"/>
    </location>
</feature>
<dbReference type="Proteomes" id="UP000186817">
    <property type="component" value="Unassembled WGS sequence"/>
</dbReference>
<protein>
    <submittedName>
        <fullName evidence="2">Uncharacterized protein</fullName>
    </submittedName>
</protein>
<evidence type="ECO:0000256" key="1">
    <source>
        <dbReference type="SAM" id="MobiDB-lite"/>
    </source>
</evidence>
<keyword evidence="3" id="KW-1185">Reference proteome</keyword>
<evidence type="ECO:0000313" key="3">
    <source>
        <dbReference type="Proteomes" id="UP000186817"/>
    </source>
</evidence>
<feature type="compositionally biased region" description="Low complexity" evidence="1">
    <location>
        <begin position="353"/>
        <end position="369"/>
    </location>
</feature>
<feature type="region of interest" description="Disordered" evidence="1">
    <location>
        <begin position="197"/>
        <end position="234"/>
    </location>
</feature>
<feature type="region of interest" description="Disordered" evidence="1">
    <location>
        <begin position="1562"/>
        <end position="1582"/>
    </location>
</feature>
<feature type="region of interest" description="Disordered" evidence="1">
    <location>
        <begin position="127"/>
        <end position="156"/>
    </location>
</feature>
<evidence type="ECO:0000313" key="2">
    <source>
        <dbReference type="EMBL" id="OLP82992.1"/>
    </source>
</evidence>
<proteinExistence type="predicted"/>
<reference evidence="2 3" key="1">
    <citation type="submission" date="2016-02" db="EMBL/GenBank/DDBJ databases">
        <title>Genome analysis of coral dinoflagellate symbionts highlights evolutionary adaptations to a symbiotic lifestyle.</title>
        <authorList>
            <person name="Aranda M."/>
            <person name="Li Y."/>
            <person name="Liew Y.J."/>
            <person name="Baumgarten S."/>
            <person name="Simakov O."/>
            <person name="Wilson M."/>
            <person name="Piel J."/>
            <person name="Ashoor H."/>
            <person name="Bougouffa S."/>
            <person name="Bajic V.B."/>
            <person name="Ryu T."/>
            <person name="Ravasi T."/>
            <person name="Bayer T."/>
            <person name="Micklem G."/>
            <person name="Kim H."/>
            <person name="Bhak J."/>
            <person name="Lajeunesse T.C."/>
            <person name="Voolstra C.R."/>
        </authorList>
    </citation>
    <scope>NUCLEOTIDE SEQUENCE [LARGE SCALE GENOMIC DNA]</scope>
    <source>
        <strain evidence="2 3">CCMP2467</strain>
    </source>
</reference>
<feature type="compositionally biased region" description="Polar residues" evidence="1">
    <location>
        <begin position="222"/>
        <end position="233"/>
    </location>
</feature>
<feature type="region of interest" description="Disordered" evidence="1">
    <location>
        <begin position="305"/>
        <end position="381"/>
    </location>
</feature>
<organism evidence="2 3">
    <name type="scientific">Symbiodinium microadriaticum</name>
    <name type="common">Dinoflagellate</name>
    <name type="synonym">Zooxanthella microadriatica</name>
    <dbReference type="NCBI Taxonomy" id="2951"/>
    <lineage>
        <taxon>Eukaryota</taxon>
        <taxon>Sar</taxon>
        <taxon>Alveolata</taxon>
        <taxon>Dinophyceae</taxon>
        <taxon>Suessiales</taxon>
        <taxon>Symbiodiniaceae</taxon>
        <taxon>Symbiodinium</taxon>
    </lineage>
</organism>
<gene>
    <name evidence="2" type="ORF">AK812_SmicGene36302</name>
</gene>
<dbReference type="EMBL" id="LSRX01001151">
    <property type="protein sequence ID" value="OLP82992.1"/>
    <property type="molecule type" value="Genomic_DNA"/>
</dbReference>
<dbReference type="OrthoDB" id="422284at2759"/>
<accession>A0A1Q9CJ87</accession>
<sequence>MPPVTSPRRANTASVQDIVPILKASLPADLDAEFKYPQSIEKFIEDFESLLRQLIAVTPRVTQTLVEQGLLSSFQNLDGTFATALAKQISGASAHVFQKLKQTTSGEKLSDPLVRLIQIARQHFDRDRSKSARNVKIQKKDGFLKKQEQGDAHDDPVDEIARLGALYKLPAGKGSTSSRSLEISSHDEEVEMIQPVAASTPVKVKPAAKSPSKRQRPLRACSSGSLQGTQHATSVPAAVRKTTVNYVFMNAESGHIVRNVSGAEQVADEVRSGKKGFMQARLGPDDWLDTSVANITYNMRQKTLKADTKEPTAPLQRCRGKKAADKAAAKASAPKGKSKAKAKAGKKAKAKAKSPAGPAGSVPAADPSGDAGVEAADSDEEVLDTSIPPCYRFMNYGGSRGIGLLKFVFMIGAGGKRRRRRIQIGSFRSKEATNEQLVEAADMTLHALDTGGVTEDGERAYAEEVYVDGRGELCRRSLLSSLPSSPDRAPTQVDRSMLLDFLVVWRCGILDAATFESWRCTGWMTCKARALEVMGGTKREADPMTAVKSKAKAKISSVYHDSDASAKHELINNYIREGGIKTLSWVPSYTEHAITSTENKQKVEDGYFTMGKIFEREGIQPEKKRQDIVLEAMRIENYKEHNIEYQDIKKDLIQEVAGCPELTKYFYVVAKSQANTLHRKESDMEITTNIKVKIENPEKVKANQHVTVLTNGKTAIQKVLDTIKDGISTLQHGKKPEYKDFVTEGLSIVEEADKFVEAARENISNHSIMQNDDSKTEKDWQEFGDKVQPLIDVCSTHVEGLKHYKLRMQDRRLSENLADLFLSGEISGKRARSLYEDAGDAEAVNVSDVASGSTDHNAHRDVLRRLLSNTQWPDLFECDIPVYNPKTNKESSAQLSMMLPHEVVHTMCRWNLDSIDKLASMEHLRPELAQKMEEIRSFLGGSSASSIPLVGMGLWADGVPIKGDRSESLEMITLSFPGLGDRQTIRIPLTAMNKKFFLKDGQTWDALFKEISWSCHSLLSGVFPSHRWDGTPLQGKRARWAGCPLHAGGAPLEIRGDWAMLKASFRMPSWSSKRNCCFVCKATPETMRDLGPAAPWRTKLWNNAELLTEMLELHNTYSPIFEAPFVDIHTFCIDWLHCCDLGVCQDYLGNAMWLIATKLPGDTMDQRTRALFDDIRQYYAAFRCENQLSTLTPLMLRKAASNAPKLRSKAGEARSLVDWVVAACDKYLQGSLPKANRGEDMKGLLRCRPGPDDVQRALDDAVQRGNAFPLACGPTVETVLGADADVRHPRVAWLLARGSHVPRFEDMSASSRSIVMHGWEVHLEAYSRPTGQKCPRCEVEELRRTGLSTSVLGLPAPPERAGLTGWEPSSAADVPDSSLAVRRVYELCLGSESALRSSPRGPRLPERCPARRCARRPRAFAGVRSSRVPTEVAWKGGAASVEVPAYRYLLDQGFGVLELASLDLDDVSAMARLAIPMWALHGLGSSLTEFELAMTVQQAMKLRTPATRSLARGFRTSPMMLLLMHGDGSGPADPKTRRLLQKSSSESVLAAVAGIPPVLEASSSRSGAIGGPPRRSGSERRKVLWKGPASPLEVARKAVLYSTACSRVSSSRV</sequence>
<name>A0A1Q9CJ87_SYMMI</name>